<sequence>MCAGAGEAGESLLKELTALINLMLSGNVNEAVIDILYGANLCALRKKDGGIRPIAVGSTYRRIAAKICCAVYREALASKFQPLQLGFGSKGGCEAAVHALSTYLDSNKGEVILKVDIKNAFNSVNRDTLLTEAQNETPKIYSFLYQCYRHPSKLLYQENLLESAVGCQQGDPLGPVIFSLAINPIIRQLNSKFNVWYLDDGTLGGDVDTVLKDLTFLKNKFSSIGLELNLSKCEIYLPRMTDRQTTLAKFNSIAPNIQITDKNSLLLLGSPIFDESFPEFIEQKIQNFNDVSERLFKINMHSAFTLVRYCCFGPKFTYSLRSSHLWKYPQLLEKVDQIIRNTLSSILNVALDDRAWQQATLPIRLGGLGVRKISSISLPAFLSSVHSTETLTRNILSSSLVNVEVPCLSDALIAWKMACPNTDLPDNLSSQRQWDVPLCSATRNNLINSSSSTAERARLLAVGEWESGLWLQALPSSTVGTMMDDASFRLATCLRLGAPCVAPHRCHCGEAVGGLGHHGLSCCRSAGRISRHASINDIIRRALVTAGVPAVLEPSGLVRDDGKRPDGMTLVPWKVGRPLVWDATCVDTLAPSHVLSSAGCAGAAAAAAETLKRRKYSNLIGNYSFEPFGVETLGSWGPSARHLFKEISRRLIDTLRDQRAGSFFAQRISIAIQRGNAASLLGTFPDDSDVEEYFDA</sequence>
<protein>
    <submittedName>
        <fullName evidence="1">Uncharacterized protein</fullName>
    </submittedName>
</protein>
<accession>A0ACC2Q4D9</accession>
<name>A0ACC2Q4D9_9NEOP</name>
<evidence type="ECO:0000313" key="2">
    <source>
        <dbReference type="Proteomes" id="UP001231649"/>
    </source>
</evidence>
<keyword evidence="2" id="KW-1185">Reference proteome</keyword>
<dbReference type="EMBL" id="CM056803">
    <property type="protein sequence ID" value="KAJ8707463.1"/>
    <property type="molecule type" value="Genomic_DNA"/>
</dbReference>
<organism evidence="1 2">
    <name type="scientific">Mythimna loreyi</name>
    <dbReference type="NCBI Taxonomy" id="667449"/>
    <lineage>
        <taxon>Eukaryota</taxon>
        <taxon>Metazoa</taxon>
        <taxon>Ecdysozoa</taxon>
        <taxon>Arthropoda</taxon>
        <taxon>Hexapoda</taxon>
        <taxon>Insecta</taxon>
        <taxon>Pterygota</taxon>
        <taxon>Neoptera</taxon>
        <taxon>Endopterygota</taxon>
        <taxon>Lepidoptera</taxon>
        <taxon>Glossata</taxon>
        <taxon>Ditrysia</taxon>
        <taxon>Noctuoidea</taxon>
        <taxon>Noctuidae</taxon>
        <taxon>Noctuinae</taxon>
        <taxon>Hadenini</taxon>
        <taxon>Mythimna</taxon>
    </lineage>
</organism>
<proteinExistence type="predicted"/>
<gene>
    <name evidence="1" type="ORF">PYW08_010715</name>
</gene>
<reference evidence="1" key="1">
    <citation type="submission" date="2023-03" db="EMBL/GenBank/DDBJ databases">
        <title>Chromosome-level genomes of two armyworms, Mythimna separata and Mythimna loreyi, provide insights into the biosynthesis and reception of sex pheromones.</title>
        <authorList>
            <person name="Zhao H."/>
        </authorList>
    </citation>
    <scope>NUCLEOTIDE SEQUENCE</scope>
    <source>
        <strain evidence="1">BeijingLab</strain>
    </source>
</reference>
<dbReference type="Proteomes" id="UP001231649">
    <property type="component" value="Chromosome 27"/>
</dbReference>
<evidence type="ECO:0000313" key="1">
    <source>
        <dbReference type="EMBL" id="KAJ8707463.1"/>
    </source>
</evidence>
<comment type="caution">
    <text evidence="1">The sequence shown here is derived from an EMBL/GenBank/DDBJ whole genome shotgun (WGS) entry which is preliminary data.</text>
</comment>